<proteinExistence type="predicted"/>
<evidence type="ECO:0000313" key="2">
    <source>
        <dbReference type="Proteomes" id="UP000515153"/>
    </source>
</evidence>
<dbReference type="RefSeq" id="XP_030976416.1">
    <property type="nucleotide sequence ID" value="XM_031131630.1"/>
</dbReference>
<evidence type="ECO:0000259" key="1">
    <source>
        <dbReference type="PROSITE" id="PS50263"/>
    </source>
</evidence>
<dbReference type="GO" id="GO:0070773">
    <property type="term" value="F:protein-N-terminal glutamine amidohydrolase activity"/>
    <property type="evidence" value="ECO:0007669"/>
    <property type="project" value="InterPro"/>
</dbReference>
<gene>
    <name evidence="3" type="ORF">PgNI_11665</name>
</gene>
<dbReference type="GeneID" id="41966535"/>
<dbReference type="Gene3D" id="3.60.110.10">
    <property type="entry name" value="Carbon-nitrogen hydrolase"/>
    <property type="match status" value="1"/>
</dbReference>
<name>A0A6P8AND8_PYRGI</name>
<accession>A0A6P8AND8</accession>
<evidence type="ECO:0000313" key="3">
    <source>
        <dbReference type="RefSeq" id="XP_030976416.1"/>
    </source>
</evidence>
<dbReference type="GO" id="GO:0030163">
    <property type="term" value="P:protein catabolic process"/>
    <property type="evidence" value="ECO:0007669"/>
    <property type="project" value="TreeGrafter"/>
</dbReference>
<dbReference type="SUPFAM" id="SSF56317">
    <property type="entry name" value="Carbon-nitrogen hydrolase"/>
    <property type="match status" value="1"/>
</dbReference>
<protein>
    <recommendedName>
        <fullName evidence="1">CN hydrolase domain-containing protein</fullName>
    </recommendedName>
</protein>
<keyword evidence="2" id="KW-1185">Reference proteome</keyword>
<dbReference type="PANTHER" id="PTHR11750:SF26">
    <property type="entry name" value="PROTEIN N-TERMINAL AMIDASE"/>
    <property type="match status" value="1"/>
</dbReference>
<dbReference type="AlphaFoldDB" id="A0A6P8AND8"/>
<dbReference type="PROSITE" id="PS50263">
    <property type="entry name" value="CN_HYDROLASE"/>
    <property type="match status" value="1"/>
</dbReference>
<feature type="domain" description="CN hydrolase" evidence="1">
    <location>
        <begin position="1"/>
        <end position="113"/>
    </location>
</feature>
<dbReference type="InterPro" id="IPR003010">
    <property type="entry name" value="C-N_Hydrolase"/>
</dbReference>
<dbReference type="InterPro" id="IPR039703">
    <property type="entry name" value="Nta1"/>
</dbReference>
<reference evidence="2 3" key="1">
    <citation type="journal article" date="2019" name="Mol. Biol. Evol.">
        <title>Blast fungal genomes show frequent chromosomal changes, gene gains and losses, and effector gene turnover.</title>
        <authorList>
            <person name="Gomez Luciano L.B."/>
            <person name="Jason Tsai I."/>
            <person name="Chuma I."/>
            <person name="Tosa Y."/>
            <person name="Chen Y.H."/>
            <person name="Li J.Y."/>
            <person name="Li M.Y."/>
            <person name="Jade Lu M.Y."/>
            <person name="Nakayashiki H."/>
            <person name="Li W.H."/>
        </authorList>
    </citation>
    <scope>NUCLEOTIDE SEQUENCE [LARGE SCALE GENOMIC DNA]</scope>
    <source>
        <strain evidence="2 3">NI907</strain>
    </source>
</reference>
<dbReference type="Proteomes" id="UP000515153">
    <property type="component" value="Chromosome V"/>
</dbReference>
<dbReference type="KEGG" id="pgri:PgNI_11665"/>
<organism evidence="2 3">
    <name type="scientific">Pyricularia grisea</name>
    <name type="common">Crabgrass-specific blast fungus</name>
    <name type="synonym">Magnaporthe grisea</name>
    <dbReference type="NCBI Taxonomy" id="148305"/>
    <lineage>
        <taxon>Eukaryota</taxon>
        <taxon>Fungi</taxon>
        <taxon>Dikarya</taxon>
        <taxon>Ascomycota</taxon>
        <taxon>Pezizomycotina</taxon>
        <taxon>Sordariomycetes</taxon>
        <taxon>Sordariomycetidae</taxon>
        <taxon>Magnaporthales</taxon>
        <taxon>Pyriculariaceae</taxon>
        <taxon>Pyricularia</taxon>
    </lineage>
</organism>
<dbReference type="PANTHER" id="PTHR11750">
    <property type="entry name" value="PROTEIN N-TERMINAL AMIDASE"/>
    <property type="match status" value="1"/>
</dbReference>
<dbReference type="GO" id="GO:0008418">
    <property type="term" value="F:protein-N-terminal asparagine amidohydrolase activity"/>
    <property type="evidence" value="ECO:0007669"/>
    <property type="project" value="InterPro"/>
</dbReference>
<reference evidence="3" key="2">
    <citation type="submission" date="2019-10" db="EMBL/GenBank/DDBJ databases">
        <authorList>
            <consortium name="NCBI Genome Project"/>
        </authorList>
    </citation>
    <scope>NUCLEOTIDE SEQUENCE</scope>
    <source>
        <strain evidence="3">NI907</strain>
    </source>
</reference>
<sequence length="113" mass="12452">MAAIDDNLNRADAVLNRANPDDLKNLDILVLPAMAFTGQNFLSLRDISPFLEPVGLGINALWARTTAFKYNCKIAIGYPEKADSSSSFLLQGVFFNSLLIINENGETLANYRK</sequence>
<dbReference type="InterPro" id="IPR036526">
    <property type="entry name" value="C-N_Hydrolase_sf"/>
</dbReference>
<reference evidence="3" key="3">
    <citation type="submission" date="2025-08" db="UniProtKB">
        <authorList>
            <consortium name="RefSeq"/>
        </authorList>
    </citation>
    <scope>IDENTIFICATION</scope>
    <source>
        <strain evidence="3">NI907</strain>
    </source>
</reference>